<evidence type="ECO:0000256" key="5">
    <source>
        <dbReference type="ARBA" id="ARBA00022679"/>
    </source>
</evidence>
<keyword evidence="11" id="KW-1185">Reference proteome</keyword>
<dbReference type="EMBL" id="QKZR01000002">
    <property type="protein sequence ID" value="PZX41000.1"/>
    <property type="molecule type" value="Genomic_DNA"/>
</dbReference>
<dbReference type="RefSeq" id="WP_015362535.1">
    <property type="nucleotide sequence ID" value="NZ_QKZR01000002.1"/>
</dbReference>
<gene>
    <name evidence="10" type="ORF">LX97_01779</name>
</gene>
<comment type="catalytic activity">
    <reaction evidence="8">
        <text>3-phosphoshikimate + phosphoenolpyruvate = 5-O-(1-carboxyvinyl)-3-phosphoshikimate + phosphate</text>
        <dbReference type="Rhea" id="RHEA:21256"/>
        <dbReference type="ChEBI" id="CHEBI:43474"/>
        <dbReference type="ChEBI" id="CHEBI:57701"/>
        <dbReference type="ChEBI" id="CHEBI:58702"/>
        <dbReference type="ChEBI" id="CHEBI:145989"/>
        <dbReference type="EC" id="2.5.1.19"/>
    </reaction>
    <physiologicalReaction direction="left-to-right" evidence="8">
        <dbReference type="Rhea" id="RHEA:21257"/>
    </physiologicalReaction>
</comment>
<dbReference type="Pfam" id="PF00275">
    <property type="entry name" value="EPSP_synthase"/>
    <property type="match status" value="1"/>
</dbReference>
<evidence type="ECO:0000256" key="8">
    <source>
        <dbReference type="ARBA" id="ARBA00044633"/>
    </source>
</evidence>
<evidence type="ECO:0000256" key="2">
    <source>
        <dbReference type="ARBA" id="ARBA00009948"/>
    </source>
</evidence>
<dbReference type="SUPFAM" id="SSF55205">
    <property type="entry name" value="EPT/RTPC-like"/>
    <property type="match status" value="1"/>
</dbReference>
<evidence type="ECO:0000256" key="3">
    <source>
        <dbReference type="ARBA" id="ARBA00012450"/>
    </source>
</evidence>
<evidence type="ECO:0000256" key="6">
    <source>
        <dbReference type="ARBA" id="ARBA00023141"/>
    </source>
</evidence>
<dbReference type="PANTHER" id="PTHR21090:SF5">
    <property type="entry name" value="PENTAFUNCTIONAL AROM POLYPEPTIDE"/>
    <property type="match status" value="1"/>
</dbReference>
<dbReference type="Proteomes" id="UP000248584">
    <property type="component" value="Unassembled WGS sequence"/>
</dbReference>
<dbReference type="InterPro" id="IPR036968">
    <property type="entry name" value="Enolpyruvate_Tfrase_sf"/>
</dbReference>
<feature type="domain" description="Enolpyruvate transferase" evidence="9">
    <location>
        <begin position="57"/>
        <end position="406"/>
    </location>
</feature>
<evidence type="ECO:0000313" key="10">
    <source>
        <dbReference type="EMBL" id="PZX41000.1"/>
    </source>
</evidence>
<protein>
    <recommendedName>
        <fullName evidence="3">3-phosphoshikimate 1-carboxyvinyltransferase</fullName>
        <ecNumber evidence="3">2.5.1.19</ecNumber>
    </recommendedName>
    <alternativeName>
        <fullName evidence="7">5-enolpyruvylshikimate-3-phosphate synthase</fullName>
    </alternativeName>
</protein>
<keyword evidence="6" id="KW-0057">Aromatic amino acid biosynthesis</keyword>
<dbReference type="PANTHER" id="PTHR21090">
    <property type="entry name" value="AROM/DEHYDROQUINATE SYNTHASE"/>
    <property type="match status" value="1"/>
</dbReference>
<reference evidence="10 11" key="1">
    <citation type="submission" date="2018-06" db="EMBL/GenBank/DDBJ databases">
        <title>Genomic Encyclopedia of Archaeal and Bacterial Type Strains, Phase II (KMG-II): from individual species to whole genera.</title>
        <authorList>
            <person name="Goeker M."/>
        </authorList>
    </citation>
    <scope>NUCLEOTIDE SEQUENCE [LARGE SCALE GENOMIC DNA]</scope>
    <source>
        <strain evidence="10 11">DSM 17205</strain>
    </source>
</reference>
<evidence type="ECO:0000259" key="9">
    <source>
        <dbReference type="Pfam" id="PF00275"/>
    </source>
</evidence>
<dbReference type="PIRSF" id="PIRSF000505">
    <property type="entry name" value="EPSPS"/>
    <property type="match status" value="1"/>
</dbReference>
<evidence type="ECO:0000256" key="1">
    <source>
        <dbReference type="ARBA" id="ARBA00004811"/>
    </source>
</evidence>
<keyword evidence="5" id="KW-0808">Transferase</keyword>
<keyword evidence="4" id="KW-0028">Amino-acid biosynthesis</keyword>
<dbReference type="InterPro" id="IPR013792">
    <property type="entry name" value="RNA3'P_cycl/enolpyr_Trfase_a/b"/>
</dbReference>
<comment type="caution">
    <text evidence="10">The sequence shown here is derived from an EMBL/GenBank/DDBJ whole genome shotgun (WGS) entry which is preliminary data.</text>
</comment>
<dbReference type="EC" id="2.5.1.19" evidence="3"/>
<comment type="similarity">
    <text evidence="2">Belongs to the EPSP synthase family.</text>
</comment>
<dbReference type="Gene3D" id="3.65.10.10">
    <property type="entry name" value="Enolpyruvate transferase domain"/>
    <property type="match status" value="2"/>
</dbReference>
<evidence type="ECO:0000256" key="7">
    <source>
        <dbReference type="ARBA" id="ARBA00030046"/>
    </source>
</evidence>
<name>A0ABX5PZ30_9FLAO</name>
<organism evidence="10 11">
    <name type="scientific">Nonlabens dokdonensis</name>
    <dbReference type="NCBI Taxonomy" id="328515"/>
    <lineage>
        <taxon>Bacteria</taxon>
        <taxon>Pseudomonadati</taxon>
        <taxon>Bacteroidota</taxon>
        <taxon>Flavobacteriia</taxon>
        <taxon>Flavobacteriales</taxon>
        <taxon>Flavobacteriaceae</taxon>
        <taxon>Nonlabens</taxon>
    </lineage>
</organism>
<evidence type="ECO:0000313" key="11">
    <source>
        <dbReference type="Proteomes" id="UP000248584"/>
    </source>
</evidence>
<proteinExistence type="inferred from homology"/>
<dbReference type="InterPro" id="IPR006264">
    <property type="entry name" value="EPSP_synthase"/>
</dbReference>
<evidence type="ECO:0000256" key="4">
    <source>
        <dbReference type="ARBA" id="ARBA00022605"/>
    </source>
</evidence>
<dbReference type="InterPro" id="IPR001986">
    <property type="entry name" value="Enolpyruvate_Tfrase_dom"/>
</dbReference>
<sequence length="416" mass="46188">MDFKLHKVEAPHDKSSLQISGSKSESNRWLILQALYENLIIQNISDSDDSKHLNEVLQSDESVLDIGHAGTAMRFGTAFFATQENKDITLTGSARMKQRPIGILVDALNKLGAQVSYLEKEGYPPLRIKGSKICGGKLSIDGSVSSQFLSAILLVAPRFEKGLELHVTGELTSKPYLEMTLGILKQVGVKVSTSNKDGNYVVHISPLNKSAIHTAVVESDWSSAGYWYSWVALQEEGNEMQLSSFNENSLQGDSELVHMYLPLGVKTTYGRNSIKLAKIKSSLPRLVELDLTKEPDQAQTIFATCLALGVDARLTGLHTLKIKETDRIEAMKVVGSRFRESEITTTNNSIHLHFEKNTVFNKDVLVDTFQDHRMAMAFAPLAMKTSLIIKDAMVVTKSYKNYYKDLKTVNVSITEI</sequence>
<accession>A0ABX5PZ30</accession>
<comment type="pathway">
    <text evidence="1">Metabolic intermediate biosynthesis; chorismate biosynthesis; chorismate from D-erythrose 4-phosphate and phosphoenolpyruvate: step 6/7.</text>
</comment>